<evidence type="ECO:0000256" key="1">
    <source>
        <dbReference type="SAM" id="MobiDB-lite"/>
    </source>
</evidence>
<protein>
    <submittedName>
        <fullName evidence="2">Uncharacterized protein</fullName>
    </submittedName>
</protein>
<name>A0A1B8AI08_FUSPO</name>
<feature type="compositionally biased region" description="Polar residues" evidence="1">
    <location>
        <begin position="1"/>
        <end position="15"/>
    </location>
</feature>
<comment type="caution">
    <text evidence="2">The sequence shown here is derived from an EMBL/GenBank/DDBJ whole genome shotgun (WGS) entry which is preliminary data.</text>
</comment>
<evidence type="ECO:0000313" key="2">
    <source>
        <dbReference type="EMBL" id="OBS20195.1"/>
    </source>
</evidence>
<accession>A0A1B8AI08</accession>
<dbReference type="AlphaFoldDB" id="A0A1B8AI08"/>
<gene>
    <name evidence="2" type="ORF">FPOA_11917</name>
</gene>
<evidence type="ECO:0000313" key="3">
    <source>
        <dbReference type="Proteomes" id="UP000091967"/>
    </source>
</evidence>
<keyword evidence="3" id="KW-1185">Reference proteome</keyword>
<dbReference type="EMBL" id="LYXU01000004">
    <property type="protein sequence ID" value="OBS20195.1"/>
    <property type="molecule type" value="Genomic_DNA"/>
</dbReference>
<reference evidence="2 3" key="1">
    <citation type="submission" date="2016-06" db="EMBL/GenBank/DDBJ databases">
        <title>Living apart together: crosstalk between the core and supernumerary genomes in a fungal plant pathogen.</title>
        <authorList>
            <person name="Vanheule A."/>
            <person name="Audenaert K."/>
            <person name="Warris S."/>
            <person name="Van De Geest H."/>
            <person name="Schijlen E."/>
            <person name="Hofte M."/>
            <person name="De Saeger S."/>
            <person name="Haesaert G."/>
            <person name="Waalwijk C."/>
            <person name="Van Der Lee T."/>
        </authorList>
    </citation>
    <scope>NUCLEOTIDE SEQUENCE [LARGE SCALE GENOMIC DNA]</scope>
    <source>
        <strain evidence="2 3">2516</strain>
    </source>
</reference>
<organism evidence="2 3">
    <name type="scientific">Fusarium poae</name>
    <dbReference type="NCBI Taxonomy" id="36050"/>
    <lineage>
        <taxon>Eukaryota</taxon>
        <taxon>Fungi</taxon>
        <taxon>Dikarya</taxon>
        <taxon>Ascomycota</taxon>
        <taxon>Pezizomycotina</taxon>
        <taxon>Sordariomycetes</taxon>
        <taxon>Hypocreomycetidae</taxon>
        <taxon>Hypocreales</taxon>
        <taxon>Nectriaceae</taxon>
        <taxon>Fusarium</taxon>
    </lineage>
</organism>
<feature type="region of interest" description="Disordered" evidence="1">
    <location>
        <begin position="1"/>
        <end position="66"/>
    </location>
</feature>
<dbReference type="Proteomes" id="UP000091967">
    <property type="component" value="Unassembled WGS sequence"/>
</dbReference>
<sequence>MSTKSQRDNGSQSSSFREESGRLAQPHRPRFRLLSSRNHQRRRADAEKRPPATGGSKEINRYRQSG</sequence>
<proteinExistence type="predicted"/>